<accession>A0A5P1E509</accession>
<sequence length="173" mass="18235">YDSVRTPFQLQTNSQALPREKALCKSTLLLRSSLVTWLLPKDPTIHLLLIVACSSLIPTLPAAACAAQANRLAPPSPRDAPPPSSRSRASPARARQPHAHADACRLVPRPLLRRQPALSSYAHAPRRLVTRPAALSSTPCRAAGASSRAPPRPSLNVGEAATEGSGEAGLGRA</sequence>
<feature type="region of interest" description="Disordered" evidence="1">
    <location>
        <begin position="71"/>
        <end position="105"/>
    </location>
</feature>
<feature type="compositionally biased region" description="Pro residues" evidence="1">
    <location>
        <begin position="74"/>
        <end position="84"/>
    </location>
</feature>
<organism evidence="2 3">
    <name type="scientific">Asparagus officinalis</name>
    <name type="common">Garden asparagus</name>
    <dbReference type="NCBI Taxonomy" id="4686"/>
    <lineage>
        <taxon>Eukaryota</taxon>
        <taxon>Viridiplantae</taxon>
        <taxon>Streptophyta</taxon>
        <taxon>Embryophyta</taxon>
        <taxon>Tracheophyta</taxon>
        <taxon>Spermatophyta</taxon>
        <taxon>Magnoliopsida</taxon>
        <taxon>Liliopsida</taxon>
        <taxon>Asparagales</taxon>
        <taxon>Asparagaceae</taxon>
        <taxon>Asparagoideae</taxon>
        <taxon>Asparagus</taxon>
    </lineage>
</organism>
<name>A0A5P1E509_ASPOF</name>
<evidence type="ECO:0000313" key="3">
    <source>
        <dbReference type="Proteomes" id="UP000243459"/>
    </source>
</evidence>
<protein>
    <submittedName>
        <fullName evidence="2">Uncharacterized protein</fullName>
    </submittedName>
</protein>
<evidence type="ECO:0000313" key="2">
    <source>
        <dbReference type="EMBL" id="ONK56535.1"/>
    </source>
</evidence>
<proteinExistence type="predicted"/>
<keyword evidence="3" id="KW-1185">Reference proteome</keyword>
<evidence type="ECO:0000256" key="1">
    <source>
        <dbReference type="SAM" id="MobiDB-lite"/>
    </source>
</evidence>
<gene>
    <name evidence="2" type="ORF">A4U43_C10F9800</name>
</gene>
<dbReference type="Proteomes" id="UP000243459">
    <property type="component" value="Chromosome 10"/>
</dbReference>
<dbReference type="EMBL" id="CM007390">
    <property type="protein sequence ID" value="ONK56535.1"/>
    <property type="molecule type" value="Genomic_DNA"/>
</dbReference>
<dbReference type="AlphaFoldDB" id="A0A5P1E509"/>
<reference evidence="3" key="1">
    <citation type="journal article" date="2017" name="Nat. Commun.">
        <title>The asparagus genome sheds light on the origin and evolution of a young Y chromosome.</title>
        <authorList>
            <person name="Harkess A."/>
            <person name="Zhou J."/>
            <person name="Xu C."/>
            <person name="Bowers J.E."/>
            <person name="Van der Hulst R."/>
            <person name="Ayyampalayam S."/>
            <person name="Mercati F."/>
            <person name="Riccardi P."/>
            <person name="McKain M.R."/>
            <person name="Kakrana A."/>
            <person name="Tang H."/>
            <person name="Ray J."/>
            <person name="Groenendijk J."/>
            <person name="Arikit S."/>
            <person name="Mathioni S.M."/>
            <person name="Nakano M."/>
            <person name="Shan H."/>
            <person name="Telgmann-Rauber A."/>
            <person name="Kanno A."/>
            <person name="Yue Z."/>
            <person name="Chen H."/>
            <person name="Li W."/>
            <person name="Chen Y."/>
            <person name="Xu X."/>
            <person name="Zhang Y."/>
            <person name="Luo S."/>
            <person name="Chen H."/>
            <person name="Gao J."/>
            <person name="Mao Z."/>
            <person name="Pires J.C."/>
            <person name="Luo M."/>
            <person name="Kudrna D."/>
            <person name="Wing R.A."/>
            <person name="Meyers B.C."/>
            <person name="Yi K."/>
            <person name="Kong H."/>
            <person name="Lavrijsen P."/>
            <person name="Sunseri F."/>
            <person name="Falavigna A."/>
            <person name="Ye Y."/>
            <person name="Leebens-Mack J.H."/>
            <person name="Chen G."/>
        </authorList>
    </citation>
    <scope>NUCLEOTIDE SEQUENCE [LARGE SCALE GENOMIC DNA]</scope>
    <source>
        <strain evidence="3">cv. DH0086</strain>
    </source>
</reference>
<feature type="region of interest" description="Disordered" evidence="1">
    <location>
        <begin position="128"/>
        <end position="173"/>
    </location>
</feature>
<feature type="compositionally biased region" description="Low complexity" evidence="1">
    <location>
        <begin position="85"/>
        <end position="94"/>
    </location>
</feature>
<feature type="non-terminal residue" evidence="2">
    <location>
        <position position="1"/>
    </location>
</feature>
<dbReference type="Gramene" id="ONK56535">
    <property type="protein sequence ID" value="ONK56535"/>
    <property type="gene ID" value="A4U43_C10F9800"/>
</dbReference>